<dbReference type="PANTHER" id="PTHR39183:SF1">
    <property type="entry name" value="SPORE COAT PROTEIN F-LIKE PROTEIN YHCQ"/>
    <property type="match status" value="1"/>
</dbReference>
<proteinExistence type="inferred from homology"/>
<reference evidence="4 5" key="1">
    <citation type="submission" date="2023-10" db="EMBL/GenBank/DDBJ databases">
        <title>Virgibacillus halophilus 5B73C genome.</title>
        <authorList>
            <person name="Miliotis G."/>
            <person name="Sengupta P."/>
            <person name="Hameed A."/>
            <person name="Chuvochina M."/>
            <person name="Mcdonagh F."/>
            <person name="Simpson A.C."/>
            <person name="Singh N.K."/>
            <person name="Rekha P.D."/>
            <person name="Raman K."/>
            <person name="Hugenholtz P."/>
            <person name="Venkateswaran K."/>
        </authorList>
    </citation>
    <scope>NUCLEOTIDE SEQUENCE [LARGE SCALE GENOMIC DNA]</scope>
    <source>
        <strain evidence="4 5">5B73C</strain>
    </source>
</reference>
<dbReference type="Gene3D" id="1.20.1260.10">
    <property type="match status" value="1"/>
</dbReference>
<evidence type="ECO:0000313" key="5">
    <source>
        <dbReference type="Proteomes" id="UP001281447"/>
    </source>
</evidence>
<comment type="similarity">
    <text evidence="3">Belongs to the CotF family.</text>
</comment>
<evidence type="ECO:0000313" key="4">
    <source>
        <dbReference type="EMBL" id="MDY0396929.1"/>
    </source>
</evidence>
<comment type="subcellular location">
    <subcellularLocation>
        <location evidence="2">Spore coat</location>
    </subcellularLocation>
</comment>
<dbReference type="Pfam" id="PF07875">
    <property type="entry name" value="Coat_F"/>
    <property type="match status" value="1"/>
</dbReference>
<keyword evidence="5" id="KW-1185">Reference proteome</keyword>
<comment type="caution">
    <text evidence="4">The sequence shown here is derived from an EMBL/GenBank/DDBJ whole genome shotgun (WGS) entry which is preliminary data.</text>
</comment>
<sequence length="170" mass="19778">MSESRKRRPDHLAWHETLEIHELVAMQSTALMKMKNFTPEIKDKELKKIYQQGMKTLGNHLETLMKFYSMAPREDDNPECFREIGNSFYAAEALSFSKAAVKAYANAITETATATLRQTLVSQMQSCIKMHADIFEYMYQNGLYPAYDLHKLLEHDMKNAQQALEMRMEN</sequence>
<name>A0ABU5CC64_9BACI</name>
<keyword evidence="4" id="KW-0167">Capsid protein</keyword>
<gene>
    <name evidence="4" type="ORF">RWE15_24860</name>
</gene>
<evidence type="ECO:0000256" key="2">
    <source>
        <dbReference type="ARBA" id="ARBA00024325"/>
    </source>
</evidence>
<dbReference type="Proteomes" id="UP001281447">
    <property type="component" value="Unassembled WGS sequence"/>
</dbReference>
<evidence type="ECO:0000256" key="1">
    <source>
        <dbReference type="ARBA" id="ARBA00022969"/>
    </source>
</evidence>
<accession>A0ABU5CC64</accession>
<protein>
    <submittedName>
        <fullName evidence="4">Spore coat protein</fullName>
    </submittedName>
</protein>
<dbReference type="PANTHER" id="PTHR39183">
    <property type="entry name" value="SPORE COAT PROTEIN F-LIKE PROTEIN YHCQ"/>
    <property type="match status" value="1"/>
</dbReference>
<keyword evidence="4" id="KW-0946">Virion</keyword>
<dbReference type="InterPro" id="IPR012347">
    <property type="entry name" value="Ferritin-like"/>
</dbReference>
<keyword evidence="1" id="KW-0749">Sporulation</keyword>
<evidence type="ECO:0000256" key="3">
    <source>
        <dbReference type="ARBA" id="ARBA00024344"/>
    </source>
</evidence>
<dbReference type="RefSeq" id="WP_390357106.1">
    <property type="nucleotide sequence ID" value="NZ_JBHUIZ010000014.1"/>
</dbReference>
<dbReference type="EMBL" id="JAWDIP010000004">
    <property type="protein sequence ID" value="MDY0396929.1"/>
    <property type="molecule type" value="Genomic_DNA"/>
</dbReference>
<organism evidence="4 5">
    <name type="scientific">Tigheibacillus halophilus</name>
    <dbReference type="NCBI Taxonomy" id="361280"/>
    <lineage>
        <taxon>Bacteria</taxon>
        <taxon>Bacillati</taxon>
        <taxon>Bacillota</taxon>
        <taxon>Bacilli</taxon>
        <taxon>Bacillales</taxon>
        <taxon>Bacillaceae</taxon>
        <taxon>Tigheibacillus</taxon>
    </lineage>
</organism>
<dbReference type="InterPro" id="IPR012851">
    <property type="entry name" value="Spore_coat_CotF-like"/>
</dbReference>